<evidence type="ECO:0000313" key="3">
    <source>
        <dbReference type="Proteomes" id="UP000631791"/>
    </source>
</evidence>
<dbReference type="PANTHER" id="PTHR47505:SF1">
    <property type="entry name" value="DNA UTILIZATION PROTEIN YHGH"/>
    <property type="match status" value="1"/>
</dbReference>
<sequence length="235" mass="24009">MSGLWADLADLVLPADCAGCRERRPGLRHGVCPACVAVLGELRPLAVRPTPAPPGLPPCVALGPYAGPLREALLAYKEHGRHGLARPLGALLAEVVAAAVGAARPLALVPVPDTAAAARSRYGDHLDRLARHCAARLNRGGWAVQVRRPLRALPRPDSVSLDSAGRAAAAEAAFQPRSAGPLRGGAAGAAPVVVLLDDIVTTGVTLAAASRVLTATGWAPSVAAVLAATEKRHQS</sequence>
<evidence type="ECO:0000256" key="1">
    <source>
        <dbReference type="ARBA" id="ARBA00008007"/>
    </source>
</evidence>
<keyword evidence="3" id="KW-1185">Reference proteome</keyword>
<reference evidence="2 3" key="1">
    <citation type="submission" date="2020-11" db="EMBL/GenBank/DDBJ databases">
        <title>Sequencing the genomes of 1000 actinobacteria strains.</title>
        <authorList>
            <person name="Klenk H.-P."/>
        </authorList>
    </citation>
    <scope>NUCLEOTIDE SEQUENCE [LARGE SCALE GENOMIC DNA]</scope>
    <source>
        <strain evidence="2 3">DSM 101695</strain>
    </source>
</reference>
<dbReference type="RefSeq" id="WP_196921221.1">
    <property type="nucleotide sequence ID" value="NZ_JADOTY010000001.1"/>
</dbReference>
<dbReference type="SUPFAM" id="SSF53271">
    <property type="entry name" value="PRTase-like"/>
    <property type="match status" value="1"/>
</dbReference>
<dbReference type="InterPro" id="IPR000836">
    <property type="entry name" value="PRTase_dom"/>
</dbReference>
<organism evidence="2 3">
    <name type="scientific">Micromonospora vinacea</name>
    <dbReference type="NCBI Taxonomy" id="709878"/>
    <lineage>
        <taxon>Bacteria</taxon>
        <taxon>Bacillati</taxon>
        <taxon>Actinomycetota</taxon>
        <taxon>Actinomycetes</taxon>
        <taxon>Micromonosporales</taxon>
        <taxon>Micromonosporaceae</taxon>
        <taxon>Micromonospora</taxon>
    </lineage>
</organism>
<dbReference type="InterPro" id="IPR051910">
    <property type="entry name" value="ComF/GntX_DNA_util-trans"/>
</dbReference>
<evidence type="ECO:0000313" key="2">
    <source>
        <dbReference type="EMBL" id="MBG6102426.1"/>
    </source>
</evidence>
<accession>A0ABS0K1C3</accession>
<dbReference type="InterPro" id="IPR029057">
    <property type="entry name" value="PRTase-like"/>
</dbReference>
<dbReference type="CDD" id="cd06223">
    <property type="entry name" value="PRTases_typeI"/>
    <property type="match status" value="1"/>
</dbReference>
<gene>
    <name evidence="2" type="ORF">IW249_002840</name>
</gene>
<comment type="similarity">
    <text evidence="1">Belongs to the ComF/GntX family.</text>
</comment>
<dbReference type="Proteomes" id="UP000631791">
    <property type="component" value="Unassembled WGS sequence"/>
</dbReference>
<comment type="caution">
    <text evidence="2">The sequence shown here is derived from an EMBL/GenBank/DDBJ whole genome shotgun (WGS) entry which is preliminary data.</text>
</comment>
<proteinExistence type="inferred from homology"/>
<dbReference type="Gene3D" id="3.40.50.2020">
    <property type="match status" value="1"/>
</dbReference>
<dbReference type="EMBL" id="JADOTY010000001">
    <property type="protein sequence ID" value="MBG6102426.1"/>
    <property type="molecule type" value="Genomic_DNA"/>
</dbReference>
<protein>
    <submittedName>
        <fullName evidence="2">Amidophosphoribosyltransferase</fullName>
    </submittedName>
</protein>
<name>A0ABS0K1C3_9ACTN</name>
<dbReference type="PANTHER" id="PTHR47505">
    <property type="entry name" value="DNA UTILIZATION PROTEIN YHGH"/>
    <property type="match status" value="1"/>
</dbReference>